<gene>
    <name evidence="2" type="ORF">CRV04_08305</name>
</gene>
<dbReference type="InterPro" id="IPR007466">
    <property type="entry name" value="Peptidyl-Arg-deiminase_porph"/>
</dbReference>
<evidence type="ECO:0000256" key="1">
    <source>
        <dbReference type="ARBA" id="ARBA00022801"/>
    </source>
</evidence>
<comment type="caution">
    <text evidence="2">The sequence shown here is derived from an EMBL/GenBank/DDBJ whole genome shotgun (WGS) entry which is preliminary data.</text>
</comment>
<proteinExistence type="predicted"/>
<dbReference type="GO" id="GO:0009446">
    <property type="term" value="P:putrescine biosynthetic process"/>
    <property type="evidence" value="ECO:0007669"/>
    <property type="project" value="InterPro"/>
</dbReference>
<dbReference type="EMBL" id="PDKN01000005">
    <property type="protein sequence ID" value="RXJ56408.1"/>
    <property type="molecule type" value="Genomic_DNA"/>
</dbReference>
<dbReference type="Proteomes" id="UP000290657">
    <property type="component" value="Unassembled WGS sequence"/>
</dbReference>
<name>A0A4Q0XRS7_9BACT</name>
<keyword evidence="1" id="KW-0378">Hydrolase</keyword>
<dbReference type="RefSeq" id="WP_128996382.1">
    <property type="nucleotide sequence ID" value="NZ_PDKN01000005.1"/>
</dbReference>
<keyword evidence="3" id="KW-1185">Reference proteome</keyword>
<dbReference type="OrthoDB" id="9808013at2"/>
<reference evidence="2 3" key="1">
    <citation type="submission" date="2017-10" db="EMBL/GenBank/DDBJ databases">
        <title>Genomics of the genus Arcobacter.</title>
        <authorList>
            <person name="Perez-Cataluna A."/>
            <person name="Figueras M.J."/>
        </authorList>
    </citation>
    <scope>NUCLEOTIDE SEQUENCE [LARGE SCALE GENOMIC DNA]</scope>
    <source>
        <strain evidence="2 3">CECT 8987</strain>
    </source>
</reference>
<dbReference type="AlphaFoldDB" id="A0A4Q0XRS7"/>
<dbReference type="Gene3D" id="3.75.10.10">
    <property type="entry name" value="L-arginine/glycine Amidinotransferase, Chain A"/>
    <property type="match status" value="1"/>
</dbReference>
<sequence length="337" mass="38683">MAKKRMPAEWEKQAFVQLVFPHQKTDWAPYLEDAIVNFVNIAKAIQQFQPCLIVAQNLKEVKALFEDKTNLMFVQAKNNDTWSRDFGGITIQEGKKSTILNFSFNAWGGKFAFNEDNQITQKLYKKGFFEGYGLKTYNFVLEGGAIESDGNGVIMTTSNCLLEPNRNPQFSKKEITRTLKEYLGAQKVLWLNHGFLAGDDTDAHIDTLARFANENTIIYQGCDDKNDEHYKAFKKMKKQLRTFKNVDGKLYKLVELPWIEAKIFDDERLPATYANFLIINGAVLVPTYNDKNDKKALEVFKEVFKKEEIIPIDCSTLIKQHGSLHCVTMQYPVLKGM</sequence>
<organism evidence="2 3">
    <name type="scientific">Candidatus Marinarcus aquaticus</name>
    <dbReference type="NCBI Taxonomy" id="2044504"/>
    <lineage>
        <taxon>Bacteria</taxon>
        <taxon>Pseudomonadati</taxon>
        <taxon>Campylobacterota</taxon>
        <taxon>Epsilonproteobacteria</taxon>
        <taxon>Campylobacterales</taxon>
        <taxon>Arcobacteraceae</taxon>
        <taxon>Candidatus Marinarcus</taxon>
    </lineage>
</organism>
<accession>A0A4Q0XRS7</accession>
<evidence type="ECO:0000313" key="2">
    <source>
        <dbReference type="EMBL" id="RXJ56408.1"/>
    </source>
</evidence>
<dbReference type="GO" id="GO:0004668">
    <property type="term" value="F:protein-arginine deiminase activity"/>
    <property type="evidence" value="ECO:0007669"/>
    <property type="project" value="InterPro"/>
</dbReference>
<dbReference type="PANTHER" id="PTHR31377:SF0">
    <property type="entry name" value="AGMATINE DEIMINASE-RELATED"/>
    <property type="match status" value="1"/>
</dbReference>
<evidence type="ECO:0000313" key="3">
    <source>
        <dbReference type="Proteomes" id="UP000290657"/>
    </source>
</evidence>
<dbReference type="GO" id="GO:0047632">
    <property type="term" value="F:agmatine deiminase activity"/>
    <property type="evidence" value="ECO:0007669"/>
    <property type="project" value="TreeGrafter"/>
</dbReference>
<dbReference type="SUPFAM" id="SSF55909">
    <property type="entry name" value="Pentein"/>
    <property type="match status" value="1"/>
</dbReference>
<dbReference type="PANTHER" id="PTHR31377">
    <property type="entry name" value="AGMATINE DEIMINASE-RELATED"/>
    <property type="match status" value="1"/>
</dbReference>
<dbReference type="Pfam" id="PF04371">
    <property type="entry name" value="PAD_porph"/>
    <property type="match status" value="1"/>
</dbReference>
<protein>
    <submittedName>
        <fullName evidence="2">Agmatine deiminase</fullName>
    </submittedName>
</protein>